<evidence type="ECO:0000313" key="2">
    <source>
        <dbReference type="Proteomes" id="UP000050509"/>
    </source>
</evidence>
<sequence>MPALGIVAGLAALLVFALLLGAGDIRTAASPPSRLFITERSRGQVLMLDPATGAQLAAAALGETPAAIVYDAERAQLYVALPHAIAALDPATLAVRWRWQAPQEISSNANIALQAAGGRLYLPQPSGVIALDVSRDAPAVAHVFALNARPQALALTPNGATLLALAPTEARLWSINTGEGTASSQQLAQPDATRSGWLALSPDGATSYALLTRVGSAATPTVWQINQRDGASTTLALGSAPAPWDFALLGGGLLAVPRGNGTRGGIELLSTAPLSQSAQLDASYDQHHIVVGANGELFGLNFSHGTVTRYDVAGRAVAWRTPADTGISPWDGVLVP</sequence>
<dbReference type="SUPFAM" id="SSF50969">
    <property type="entry name" value="YVTN repeat-like/Quinoprotein amine dehydrogenase"/>
    <property type="match status" value="1"/>
</dbReference>
<name>A0A0P9D9M4_9CHLR</name>
<organism evidence="1 2">
    <name type="scientific">Kouleothrix aurantiaca</name>
    <dbReference type="NCBI Taxonomy" id="186479"/>
    <lineage>
        <taxon>Bacteria</taxon>
        <taxon>Bacillati</taxon>
        <taxon>Chloroflexota</taxon>
        <taxon>Chloroflexia</taxon>
        <taxon>Chloroflexales</taxon>
        <taxon>Roseiflexineae</taxon>
        <taxon>Roseiflexaceae</taxon>
        <taxon>Kouleothrix</taxon>
    </lineage>
</organism>
<protein>
    <submittedName>
        <fullName evidence="1">Uncharacterized protein</fullName>
    </submittedName>
</protein>
<dbReference type="AlphaFoldDB" id="A0A0P9D9M4"/>
<proteinExistence type="predicted"/>
<dbReference type="Proteomes" id="UP000050509">
    <property type="component" value="Unassembled WGS sequence"/>
</dbReference>
<gene>
    <name evidence="1" type="ORF">SE17_16780</name>
</gene>
<comment type="caution">
    <text evidence="1">The sequence shown here is derived from an EMBL/GenBank/DDBJ whole genome shotgun (WGS) entry which is preliminary data.</text>
</comment>
<dbReference type="InterPro" id="IPR015943">
    <property type="entry name" value="WD40/YVTN_repeat-like_dom_sf"/>
</dbReference>
<evidence type="ECO:0000313" key="1">
    <source>
        <dbReference type="EMBL" id="KPV52224.1"/>
    </source>
</evidence>
<dbReference type="EMBL" id="LJCR01000617">
    <property type="protein sequence ID" value="KPV52224.1"/>
    <property type="molecule type" value="Genomic_DNA"/>
</dbReference>
<dbReference type="Gene3D" id="2.130.10.10">
    <property type="entry name" value="YVTN repeat-like/Quinoprotein amine dehydrogenase"/>
    <property type="match status" value="1"/>
</dbReference>
<keyword evidence="2" id="KW-1185">Reference proteome</keyword>
<dbReference type="InterPro" id="IPR011044">
    <property type="entry name" value="Quino_amine_DH_bsu"/>
</dbReference>
<reference evidence="1 2" key="1">
    <citation type="submission" date="2015-09" db="EMBL/GenBank/DDBJ databases">
        <title>Draft genome sequence of Kouleothrix aurantiaca JCM 19913.</title>
        <authorList>
            <person name="Hemp J."/>
        </authorList>
    </citation>
    <scope>NUCLEOTIDE SEQUENCE [LARGE SCALE GENOMIC DNA]</scope>
    <source>
        <strain evidence="1 2">COM-B</strain>
    </source>
</reference>
<accession>A0A0P9D9M4</accession>